<gene>
    <name evidence="4" type="ORF">SAMN04488548_134567</name>
</gene>
<name>A0A1H2HN26_9ACTN</name>
<feature type="region of interest" description="Disordered" evidence="2">
    <location>
        <begin position="384"/>
        <end position="403"/>
    </location>
</feature>
<accession>A0A1H2HN26</accession>
<dbReference type="STRING" id="158898.SAMN04488548_134567"/>
<dbReference type="Pfam" id="PF22322">
    <property type="entry name" value="DUF6973"/>
    <property type="match status" value="1"/>
</dbReference>
<organism evidence="4 5">
    <name type="scientific">Gordonia westfalica</name>
    <dbReference type="NCBI Taxonomy" id="158898"/>
    <lineage>
        <taxon>Bacteria</taxon>
        <taxon>Bacillati</taxon>
        <taxon>Actinomycetota</taxon>
        <taxon>Actinomycetes</taxon>
        <taxon>Mycobacteriales</taxon>
        <taxon>Gordoniaceae</taxon>
        <taxon>Gordonia</taxon>
    </lineage>
</organism>
<dbReference type="AlphaFoldDB" id="A0A1H2HN26"/>
<dbReference type="OrthoDB" id="1187707at2"/>
<evidence type="ECO:0000256" key="2">
    <source>
        <dbReference type="SAM" id="MobiDB-lite"/>
    </source>
</evidence>
<dbReference type="EMBL" id="FNLM01000034">
    <property type="protein sequence ID" value="SDU33247.1"/>
    <property type="molecule type" value="Genomic_DNA"/>
</dbReference>
<dbReference type="InterPro" id="IPR054246">
    <property type="entry name" value="DUF6973"/>
</dbReference>
<evidence type="ECO:0000259" key="3">
    <source>
        <dbReference type="Pfam" id="PF22322"/>
    </source>
</evidence>
<dbReference type="Proteomes" id="UP000183180">
    <property type="component" value="Unassembled WGS sequence"/>
</dbReference>
<reference evidence="4 5" key="1">
    <citation type="submission" date="2016-10" db="EMBL/GenBank/DDBJ databases">
        <authorList>
            <person name="de Groot N.N."/>
        </authorList>
    </citation>
    <scope>NUCLEOTIDE SEQUENCE [LARGE SCALE GENOMIC DNA]</scope>
    <source>
        <strain evidence="4 5">DSM 44215</strain>
    </source>
</reference>
<feature type="domain" description="DUF6973" evidence="3">
    <location>
        <begin position="254"/>
        <end position="366"/>
    </location>
</feature>
<proteinExistence type="predicted"/>
<dbReference type="RefSeq" id="WP_074849037.1">
    <property type="nucleotide sequence ID" value="NZ_FNLM01000034.1"/>
</dbReference>
<sequence length="403" mass="43996">MSDYTVKTVLGWNFANAKTVSASLTSRSTEFANEVTRAAGAFDSSWEYWKGYGGEEARQASQSDAEITNKSATVIGDVAEKFNSRVSELEGEIEHLRAKVQEAEDSEYSLRVKDDGSVYSTKSNFEWLRIWKAAFPVKIADKEAAEGFFTAAIRGSLARVEDIDRRGSEELRSVLERLPDSVKLGATGVPSDPRLAEILLKYQTDASRGGARLWPSGALLETIRAVVPGFEPQFLTPEEVAMLTLMAASGPAGPAKVAKVFEIRSIADDVADSRHVDRKGNGPKTSSDGHGDAFRHTFWNALMTKEFGAEWTERFATAHEGLGGNLPSREAMDLYNNEVGRRIATAHPDASPRELADLVDKAVRDGETLVINSDNQIAWSDQVREHHTGKPPLTDIPLPAGGN</sequence>
<feature type="coiled-coil region" evidence="1">
    <location>
        <begin position="79"/>
        <end position="106"/>
    </location>
</feature>
<protein>
    <recommendedName>
        <fullName evidence="3">DUF6973 domain-containing protein</fullName>
    </recommendedName>
</protein>
<keyword evidence="1" id="KW-0175">Coiled coil</keyword>
<evidence type="ECO:0000313" key="5">
    <source>
        <dbReference type="Proteomes" id="UP000183180"/>
    </source>
</evidence>
<evidence type="ECO:0000256" key="1">
    <source>
        <dbReference type="SAM" id="Coils"/>
    </source>
</evidence>
<evidence type="ECO:0000313" key="4">
    <source>
        <dbReference type="EMBL" id="SDU33247.1"/>
    </source>
</evidence>